<evidence type="ECO:0000313" key="8">
    <source>
        <dbReference type="Proteomes" id="UP000318667"/>
    </source>
</evidence>
<protein>
    <recommendedName>
        <fullName evidence="3">Probable multidrug resistance protein NorM</fullName>
    </recommendedName>
    <alternativeName>
        <fullName evidence="5">Multidrug-efflux transporter</fullName>
    </alternativeName>
</protein>
<proteinExistence type="inferred from homology"/>
<dbReference type="AlphaFoldDB" id="A0A562J3H8"/>
<dbReference type="PANTHER" id="PTHR43298:SF2">
    <property type="entry name" value="FMN_FAD EXPORTER YEEO-RELATED"/>
    <property type="match status" value="1"/>
</dbReference>
<evidence type="ECO:0000313" key="7">
    <source>
        <dbReference type="EMBL" id="TWH77692.1"/>
    </source>
</evidence>
<keyword evidence="6" id="KW-0472">Membrane</keyword>
<organism evidence="7 8">
    <name type="scientific">Cytobacillus oceanisediminis</name>
    <dbReference type="NCBI Taxonomy" id="665099"/>
    <lineage>
        <taxon>Bacteria</taxon>
        <taxon>Bacillati</taxon>
        <taxon>Bacillota</taxon>
        <taxon>Bacilli</taxon>
        <taxon>Bacillales</taxon>
        <taxon>Bacillaceae</taxon>
        <taxon>Cytobacillus</taxon>
    </lineage>
</organism>
<accession>A0A562J3H8</accession>
<evidence type="ECO:0000256" key="3">
    <source>
        <dbReference type="ARBA" id="ARBA00020268"/>
    </source>
</evidence>
<evidence type="ECO:0000256" key="1">
    <source>
        <dbReference type="ARBA" id="ARBA00003408"/>
    </source>
</evidence>
<feature type="transmembrane region" description="Helical" evidence="6">
    <location>
        <begin position="84"/>
        <end position="109"/>
    </location>
</feature>
<dbReference type="GO" id="GO:0005886">
    <property type="term" value="C:plasma membrane"/>
    <property type="evidence" value="ECO:0007669"/>
    <property type="project" value="TreeGrafter"/>
</dbReference>
<evidence type="ECO:0000256" key="5">
    <source>
        <dbReference type="ARBA" id="ARBA00031636"/>
    </source>
</evidence>
<feature type="transmembrane region" description="Helical" evidence="6">
    <location>
        <begin position="12"/>
        <end position="34"/>
    </location>
</feature>
<comment type="caution">
    <text evidence="7">The sequence shown here is derived from an EMBL/GenBank/DDBJ whole genome shotgun (WGS) entry which is preliminary data.</text>
</comment>
<dbReference type="OrthoDB" id="62420at2"/>
<dbReference type="Proteomes" id="UP000318667">
    <property type="component" value="Unassembled WGS sequence"/>
</dbReference>
<dbReference type="GO" id="GO:0015297">
    <property type="term" value="F:antiporter activity"/>
    <property type="evidence" value="ECO:0007669"/>
    <property type="project" value="InterPro"/>
</dbReference>
<dbReference type="PANTHER" id="PTHR43298">
    <property type="entry name" value="MULTIDRUG RESISTANCE PROTEIN NORM-RELATED"/>
    <property type="match status" value="1"/>
</dbReference>
<feature type="transmembrane region" description="Helical" evidence="6">
    <location>
        <begin position="121"/>
        <end position="141"/>
    </location>
</feature>
<dbReference type="GO" id="GO:0042910">
    <property type="term" value="F:xenobiotic transmembrane transporter activity"/>
    <property type="evidence" value="ECO:0007669"/>
    <property type="project" value="InterPro"/>
</dbReference>
<comment type="function">
    <text evidence="1">Multidrug efflux pump.</text>
</comment>
<keyword evidence="4" id="KW-0813">Transport</keyword>
<comment type="similarity">
    <text evidence="2">Belongs to the multi antimicrobial extrusion (MATE) (TC 2.A.66.1) family.</text>
</comment>
<keyword evidence="6" id="KW-0812">Transmembrane</keyword>
<keyword evidence="8" id="KW-1185">Reference proteome</keyword>
<dbReference type="Pfam" id="PF01554">
    <property type="entry name" value="MatE"/>
    <property type="match status" value="1"/>
</dbReference>
<dbReference type="InterPro" id="IPR050222">
    <property type="entry name" value="MATE_MdtK"/>
</dbReference>
<dbReference type="InterPro" id="IPR002528">
    <property type="entry name" value="MATE_fam"/>
</dbReference>
<evidence type="ECO:0000256" key="2">
    <source>
        <dbReference type="ARBA" id="ARBA00010199"/>
    </source>
</evidence>
<feature type="transmembrane region" description="Helical" evidence="6">
    <location>
        <begin position="54"/>
        <end position="72"/>
    </location>
</feature>
<keyword evidence="6" id="KW-1133">Transmembrane helix</keyword>
<feature type="transmembrane region" description="Helical" evidence="6">
    <location>
        <begin position="147"/>
        <end position="169"/>
    </location>
</feature>
<reference evidence="7 8" key="1">
    <citation type="journal article" date="2015" name="Stand. Genomic Sci.">
        <title>Genomic Encyclopedia of Bacterial and Archaeal Type Strains, Phase III: the genomes of soil and plant-associated and newly described type strains.</title>
        <authorList>
            <person name="Whitman W.B."/>
            <person name="Woyke T."/>
            <person name="Klenk H.P."/>
            <person name="Zhou Y."/>
            <person name="Lilburn T.G."/>
            <person name="Beck B.J."/>
            <person name="De Vos P."/>
            <person name="Vandamme P."/>
            <person name="Eisen J.A."/>
            <person name="Garrity G."/>
            <person name="Hugenholtz P."/>
            <person name="Kyrpides N.C."/>
        </authorList>
    </citation>
    <scope>NUCLEOTIDE SEQUENCE [LARGE SCALE GENOMIC DNA]</scope>
    <source>
        <strain evidence="7 8">CGMCC 1.10115</strain>
    </source>
</reference>
<dbReference type="EMBL" id="VLKI01000039">
    <property type="protein sequence ID" value="TWH77692.1"/>
    <property type="molecule type" value="Genomic_DNA"/>
</dbReference>
<sequence length="181" mass="19500">MGTEVYAAHTLAGNLTIFVSVIGTGFATATTTLVGKSIGSGEMDDVKKYSLSSIKLMSLSMTVTLLIVFLFSKQISPIFTTNTVVISLITVVLGIDTITQPATAIVASLTATLQAGGDTKFPMYMTAIGIWAIRIVGVYVLGVYFGLGLIGVWISIALDNYLRAILLYLRYRSFKWVKNLI</sequence>
<evidence type="ECO:0000256" key="4">
    <source>
        <dbReference type="ARBA" id="ARBA00022448"/>
    </source>
</evidence>
<gene>
    <name evidence="7" type="ORF">IQ19_05607</name>
</gene>
<evidence type="ECO:0000256" key="6">
    <source>
        <dbReference type="SAM" id="Phobius"/>
    </source>
</evidence>
<name>A0A562J3H8_9BACI</name>